<organism evidence="8 9">
    <name type="scientific">Eptatretus burgeri</name>
    <name type="common">Inshore hagfish</name>
    <dbReference type="NCBI Taxonomy" id="7764"/>
    <lineage>
        <taxon>Eukaryota</taxon>
        <taxon>Metazoa</taxon>
        <taxon>Chordata</taxon>
        <taxon>Craniata</taxon>
        <taxon>Vertebrata</taxon>
        <taxon>Cyclostomata</taxon>
        <taxon>Myxini</taxon>
        <taxon>Myxiniformes</taxon>
        <taxon>Myxinidae</taxon>
        <taxon>Eptatretinae</taxon>
        <taxon>Eptatretus</taxon>
    </lineage>
</organism>
<name>A0A8C4N294_EPTBU</name>
<dbReference type="GO" id="GO:0007267">
    <property type="term" value="P:cell-cell signaling"/>
    <property type="evidence" value="ECO:0007669"/>
    <property type="project" value="TreeGrafter"/>
</dbReference>
<dbReference type="GO" id="GO:0005576">
    <property type="term" value="C:extracellular region"/>
    <property type="evidence" value="ECO:0007669"/>
    <property type="project" value="UniProtKB-SubCell"/>
</dbReference>
<dbReference type="InterPro" id="IPR010510">
    <property type="entry name" value="FGF1-bd"/>
</dbReference>
<dbReference type="PANTHER" id="PTHR15258">
    <property type="entry name" value="FGF BINDING PROTEIN-RELATED"/>
    <property type="match status" value="1"/>
</dbReference>
<dbReference type="AlphaFoldDB" id="A0A8C4N294"/>
<accession>A0A8C4N294</accession>
<evidence type="ECO:0000313" key="9">
    <source>
        <dbReference type="Proteomes" id="UP000694388"/>
    </source>
</evidence>
<feature type="region of interest" description="Disordered" evidence="7">
    <location>
        <begin position="178"/>
        <end position="221"/>
    </location>
</feature>
<evidence type="ECO:0000256" key="1">
    <source>
        <dbReference type="ARBA" id="ARBA00004613"/>
    </source>
</evidence>
<evidence type="ECO:0000256" key="4">
    <source>
        <dbReference type="ARBA" id="ARBA00022729"/>
    </source>
</evidence>
<protein>
    <submittedName>
        <fullName evidence="8">Uncharacterized protein</fullName>
    </submittedName>
</protein>
<evidence type="ECO:0000256" key="2">
    <source>
        <dbReference type="ARBA" id="ARBA00008326"/>
    </source>
</evidence>
<evidence type="ECO:0000256" key="7">
    <source>
        <dbReference type="SAM" id="MobiDB-lite"/>
    </source>
</evidence>
<sequence>MSVNPDIFSAKSEPTILEISVQRKAEKNRKGKGGRKGRKGRGEKKGRGKGRQGRKGKDKGTGREKIPTSGLFELKSGHACTWMTMKTAQGLSQLQVTCQGLGASCLYEGKPEACRNYRRKAASYWAQAEAALKATPNPCHHNARLRPRVCRKGPTEAVMHFITPQDGNERVTAAVKGNVAKTDDDGDPKTQRSTSATQDGNSREAVMVGESDIPDPDEFAKKNCPERWQACL</sequence>
<evidence type="ECO:0000256" key="3">
    <source>
        <dbReference type="ARBA" id="ARBA00022525"/>
    </source>
</evidence>
<evidence type="ECO:0000313" key="8">
    <source>
        <dbReference type="Ensembl" id="ENSEBUP00000000591.1"/>
    </source>
</evidence>
<reference evidence="8" key="2">
    <citation type="submission" date="2025-09" db="UniProtKB">
        <authorList>
            <consortium name="Ensembl"/>
        </authorList>
    </citation>
    <scope>IDENTIFICATION</scope>
</reference>
<keyword evidence="9" id="KW-1185">Reference proteome</keyword>
<feature type="compositionally biased region" description="Polar residues" evidence="7">
    <location>
        <begin position="191"/>
        <end position="200"/>
    </location>
</feature>
<keyword evidence="5" id="KW-1015">Disulfide bond</keyword>
<feature type="compositionally biased region" description="Basic residues" evidence="7">
    <location>
        <begin position="26"/>
        <end position="57"/>
    </location>
</feature>
<reference evidence="8" key="1">
    <citation type="submission" date="2025-08" db="UniProtKB">
        <authorList>
            <consortium name="Ensembl"/>
        </authorList>
    </citation>
    <scope>IDENTIFICATION</scope>
</reference>
<evidence type="ECO:0000256" key="6">
    <source>
        <dbReference type="ARBA" id="ARBA00023183"/>
    </source>
</evidence>
<keyword evidence="4" id="KW-0732">Signal</keyword>
<keyword evidence="6" id="KW-0340">Growth factor binding</keyword>
<proteinExistence type="inferred from homology"/>
<comment type="similarity">
    <text evidence="2">Belongs to the fibroblast growth factor-binding protein family.</text>
</comment>
<comment type="subcellular location">
    <subcellularLocation>
        <location evidence="1">Secreted</location>
    </subcellularLocation>
</comment>
<dbReference type="GO" id="GO:0019838">
    <property type="term" value="F:growth factor binding"/>
    <property type="evidence" value="ECO:0007669"/>
    <property type="project" value="UniProtKB-KW"/>
</dbReference>
<evidence type="ECO:0000256" key="5">
    <source>
        <dbReference type="ARBA" id="ARBA00023157"/>
    </source>
</evidence>
<dbReference type="Pfam" id="PF06473">
    <property type="entry name" value="FGF-BP1"/>
    <property type="match status" value="1"/>
</dbReference>
<feature type="region of interest" description="Disordered" evidence="7">
    <location>
        <begin position="1"/>
        <end position="69"/>
    </location>
</feature>
<keyword evidence="3" id="KW-0964">Secreted</keyword>
<feature type="compositionally biased region" description="Basic and acidic residues" evidence="7">
    <location>
        <begin position="181"/>
        <end position="190"/>
    </location>
</feature>
<dbReference type="Ensembl" id="ENSEBUT00000000893.1">
    <property type="protein sequence ID" value="ENSEBUP00000000591.1"/>
    <property type="gene ID" value="ENSEBUG00000000685.1"/>
</dbReference>
<dbReference type="Proteomes" id="UP000694388">
    <property type="component" value="Unplaced"/>
</dbReference>